<dbReference type="AlphaFoldDB" id="A0AAV2AS70"/>
<name>A0AAV2AS70_9ARAC</name>
<evidence type="ECO:0000313" key="2">
    <source>
        <dbReference type="EMBL" id="CAL1286846.1"/>
    </source>
</evidence>
<proteinExistence type="predicted"/>
<feature type="compositionally biased region" description="Basic and acidic residues" evidence="1">
    <location>
        <begin position="813"/>
        <end position="833"/>
    </location>
</feature>
<reference evidence="2 3" key="1">
    <citation type="submission" date="2024-04" db="EMBL/GenBank/DDBJ databases">
        <authorList>
            <person name="Rising A."/>
            <person name="Reimegard J."/>
            <person name="Sonavane S."/>
            <person name="Akerstrom W."/>
            <person name="Nylinder S."/>
            <person name="Hedman E."/>
            <person name="Kallberg Y."/>
        </authorList>
    </citation>
    <scope>NUCLEOTIDE SEQUENCE [LARGE SCALE GENOMIC DNA]</scope>
</reference>
<dbReference type="Proteomes" id="UP001497382">
    <property type="component" value="Unassembled WGS sequence"/>
</dbReference>
<sequence length="1112" mass="128820">MNFPKRHDLACYDGKFDFEGSGFCPQQWEISVRQKYCIIWSVVLSYLKSTNFAIPGQFESRLKQLIGNEVDVELAKDAVKDFNPFFNIHKCFFSETLQDICKIFRKLLEKKRETKERKASQDLPIISSMLHIKILIVDLNEKKLHVVEPEDNSSLNLDRITLIFKEHATEINGKPTSLKRFNFGLDNDLCCKLRKKALEILLESSVIKIKADEEILPMLDRGEKYINFVITLLKKEVDRESSVSSLYESWYVAGKLSDAGFETDPRALDSDGFSAFYYALQSSDDSLVYILYRYAANNCYETASTFRDPNPSIISNFSKLKEILSSDCARSRNFEEFGDRAEATRVTFQDLQTFNEFLTQVSQGIDGIRDKPEKSPLEVAIKQRERILLILEKYDAFYSVGQIDSQPISEEELIENYTKHKTYYNNLDFTVALLFFDNIFLLKGVLKSPREGLYSELESSFLLSAITNKYFTGDNTRNGMKLKDLGFDSDSNHFSIIPLLERLNLREKVRSFCSILKEKWELDEEKDTVRCIPQKEIDGMLSNYLTLKDEFLISRLDHYMKTALETAPEGLKQIFVIERSLQVIGESINIEEANPSSIRHLLRKCFPDETLEVLKKTRNTLSHLKSFQFPLKFDIEVDTNLFTIIQSEIRNIKKVFEKVFDIQRIRLIEFLINRGLESVQRFQEDAGIDMHTLVLSMKNFGVTFRQKRSELEGFLDQTGTDGNCVIVPGITKFWRKLMGFASRAQEDKIRGEVPSKVKSRVAAVQELEQDLDRGIVVDVDRFDNLFLKKKDIGKIKKEYTKYLKEEFAAETGELSKRKEESEARSHRSSKTESEVGPGHQSKRAGLLHKIKNSSNPLNTLDSIFEKNKVSESQLKLLHEEIPFSVESKKILDAIIEISKGPCGDNLANLLNRIEHLYRISVDEQFDIRFLWERVKSPKAKQYLVYKIVQRYFREPSFQAALETLLFDCVGILKNNEDFRYFWLKDSYLFNGIDVRNVLAHGDPLVESIGDILDPKDLPSELVKKMLQLFEDRECIEALCNLWMRVKETKKAPDKDWYKARERVFRCCRWENYSKLLVEKPKDVTDAVLSFLKNVPEPKDKKGRNCNSESSGT</sequence>
<keyword evidence="3" id="KW-1185">Reference proteome</keyword>
<comment type="caution">
    <text evidence="2">The sequence shown here is derived from an EMBL/GenBank/DDBJ whole genome shotgun (WGS) entry which is preliminary data.</text>
</comment>
<evidence type="ECO:0000313" key="3">
    <source>
        <dbReference type="Proteomes" id="UP001497382"/>
    </source>
</evidence>
<feature type="region of interest" description="Disordered" evidence="1">
    <location>
        <begin position="813"/>
        <end position="842"/>
    </location>
</feature>
<gene>
    <name evidence="2" type="ORF">LARSCL_LOCUS14476</name>
</gene>
<protein>
    <submittedName>
        <fullName evidence="2">Uncharacterized protein</fullName>
    </submittedName>
</protein>
<organism evidence="2 3">
    <name type="scientific">Larinioides sclopetarius</name>
    <dbReference type="NCBI Taxonomy" id="280406"/>
    <lineage>
        <taxon>Eukaryota</taxon>
        <taxon>Metazoa</taxon>
        <taxon>Ecdysozoa</taxon>
        <taxon>Arthropoda</taxon>
        <taxon>Chelicerata</taxon>
        <taxon>Arachnida</taxon>
        <taxon>Araneae</taxon>
        <taxon>Araneomorphae</taxon>
        <taxon>Entelegynae</taxon>
        <taxon>Araneoidea</taxon>
        <taxon>Araneidae</taxon>
        <taxon>Larinioides</taxon>
    </lineage>
</organism>
<dbReference type="EMBL" id="CAXIEN010000209">
    <property type="protein sequence ID" value="CAL1286846.1"/>
    <property type="molecule type" value="Genomic_DNA"/>
</dbReference>
<accession>A0AAV2AS70</accession>
<evidence type="ECO:0000256" key="1">
    <source>
        <dbReference type="SAM" id="MobiDB-lite"/>
    </source>
</evidence>